<proteinExistence type="predicted"/>
<evidence type="ECO:0000313" key="2">
    <source>
        <dbReference type="EMBL" id="MEE2052465.1"/>
    </source>
</evidence>
<dbReference type="InterPro" id="IPR024747">
    <property type="entry name" value="Pyridox_Oxase-rel"/>
</dbReference>
<evidence type="ECO:0000313" key="3">
    <source>
        <dbReference type="Proteomes" id="UP001348641"/>
    </source>
</evidence>
<dbReference type="SUPFAM" id="SSF50475">
    <property type="entry name" value="FMN-binding split barrel"/>
    <property type="match status" value="1"/>
</dbReference>
<dbReference type="Gene3D" id="2.30.110.10">
    <property type="entry name" value="Electron Transport, Fmn-binding Protein, Chain A"/>
    <property type="match status" value="1"/>
</dbReference>
<protein>
    <submittedName>
        <fullName evidence="2">Pyridoxamine 5'-phosphate oxidase family protein</fullName>
    </submittedName>
</protein>
<dbReference type="Pfam" id="PF12900">
    <property type="entry name" value="Pyridox_ox_2"/>
    <property type="match status" value="1"/>
</dbReference>
<evidence type="ECO:0000256" key="1">
    <source>
        <dbReference type="SAM" id="MobiDB-lite"/>
    </source>
</evidence>
<feature type="region of interest" description="Disordered" evidence="1">
    <location>
        <begin position="1"/>
        <end position="35"/>
    </location>
</feature>
<dbReference type="EMBL" id="JAUUCC010000047">
    <property type="protein sequence ID" value="MEE2052465.1"/>
    <property type="molecule type" value="Genomic_DNA"/>
</dbReference>
<accession>A0ABU7KT43</accession>
<name>A0ABU7KT43_9ACTN</name>
<dbReference type="InterPro" id="IPR012349">
    <property type="entry name" value="Split_barrel_FMN-bd"/>
</dbReference>
<organism evidence="2 3">
    <name type="scientific">Nocardiopsis tropica</name>
    <dbReference type="NCBI Taxonomy" id="109330"/>
    <lineage>
        <taxon>Bacteria</taxon>
        <taxon>Bacillati</taxon>
        <taxon>Actinomycetota</taxon>
        <taxon>Actinomycetes</taxon>
        <taxon>Streptosporangiales</taxon>
        <taxon>Nocardiopsidaceae</taxon>
        <taxon>Nocardiopsis</taxon>
    </lineage>
</organism>
<dbReference type="RefSeq" id="WP_330159494.1">
    <property type="nucleotide sequence ID" value="NZ_BAAAJA010000008.1"/>
</dbReference>
<reference evidence="2 3" key="1">
    <citation type="submission" date="2023-07" db="EMBL/GenBank/DDBJ databases">
        <authorList>
            <person name="Girao M."/>
            <person name="Carvalho M.F."/>
        </authorList>
    </citation>
    <scope>NUCLEOTIDE SEQUENCE [LARGE SCALE GENOMIC DNA]</scope>
    <source>
        <strain evidence="2 3">66/93</strain>
    </source>
</reference>
<comment type="caution">
    <text evidence="2">The sequence shown here is derived from an EMBL/GenBank/DDBJ whole genome shotgun (WGS) entry which is preliminary data.</text>
</comment>
<dbReference type="Proteomes" id="UP001348641">
    <property type="component" value="Unassembled WGS sequence"/>
</dbReference>
<gene>
    <name evidence="2" type="ORF">Q8A49_18355</name>
</gene>
<sequence>MDGSRGAGAPDQDRGTVAGAAAPPAQREADDYAGTDRLAEEQELMEGADVAEGDDGASFTVLERQTCLNLLGTRDIGRVAFTIDGDAAPTVLPVNYALFNDTVVFRTTLAGTVMRYARGHAAFQVDLFDEERRDGWSVLASGRCRWVRDAEELARIPQGRLPLPWAVGERDQVLKLVPGRLSGRRVHRP</sequence>